<dbReference type="PANTHER" id="PTHR42815:SF2">
    <property type="entry name" value="FAD-BINDING, PUTATIVE (AFU_ORTHOLOGUE AFUA_6G07600)-RELATED"/>
    <property type="match status" value="1"/>
</dbReference>
<name>I1XM85_METNJ</name>
<reference evidence="2 3" key="2">
    <citation type="journal article" date="2013" name="Int. J. Syst. Evol. Microbiol.">
        <title>Methylophaga nitratireducenticrescens sp. nov. and Methylophaga frappieri sp. nov., isolated from the biofilm of the methanol-fed denitrification system treating the seawater at the Montreal Biodome.</title>
        <authorList>
            <person name="Villeneuve C."/>
            <person name="Martineau C."/>
            <person name="Mauffrey F."/>
            <person name="Villemur R."/>
        </authorList>
    </citation>
    <scope>NUCLEOTIDE SEQUENCE [LARGE SCALE GENOMIC DNA]</scope>
    <source>
        <strain evidence="2 3">JAM1</strain>
    </source>
</reference>
<dbReference type="InterPro" id="IPR012349">
    <property type="entry name" value="Split_barrel_FMN-bd"/>
</dbReference>
<dbReference type="HOGENOM" id="CLU_072070_1_0_6"/>
<dbReference type="Gene3D" id="2.30.110.10">
    <property type="entry name" value="Electron Transport, Fmn-binding Protein, Chain A"/>
    <property type="match status" value="1"/>
</dbReference>
<keyword evidence="3" id="KW-1185">Reference proteome</keyword>
<dbReference type="AlphaFoldDB" id="I1XM85"/>
<dbReference type="PATRIC" id="fig|754476.3.peg.2666"/>
<proteinExistence type="predicted"/>
<sequence>MNDPNFHSGELEAQEKWNTAYYWDKPRRNKLLWNHIPEPFFYRIEQAEFFFLATSDNQGKCDCSFKGGGPNLIRMLDTKHLAFPDIDGNGAFMSIGNIIQNPHVGCLFIDFSTGERLRVNGKASIHTEGEVKRLFPTYPRAILVEIEQVVPNCSAHIPRLVPEKQHHETV</sequence>
<evidence type="ECO:0000313" key="3">
    <source>
        <dbReference type="Proteomes" id="UP000009144"/>
    </source>
</evidence>
<organism evidence="2 3">
    <name type="scientific">Methylophaga nitratireducenticrescens</name>
    <dbReference type="NCBI Taxonomy" id="754476"/>
    <lineage>
        <taxon>Bacteria</taxon>
        <taxon>Pseudomonadati</taxon>
        <taxon>Pseudomonadota</taxon>
        <taxon>Gammaproteobacteria</taxon>
        <taxon>Thiotrichales</taxon>
        <taxon>Piscirickettsiaceae</taxon>
        <taxon>Methylophaga</taxon>
    </lineage>
</organism>
<dbReference type="eggNOG" id="COG3576">
    <property type="taxonomic scope" value="Bacteria"/>
</dbReference>
<evidence type="ECO:0000313" key="2">
    <source>
        <dbReference type="EMBL" id="AFI85504.1"/>
    </source>
</evidence>
<feature type="domain" description="Pyridoxamine 5'-phosphate oxidase N-terminal" evidence="1">
    <location>
        <begin position="43"/>
        <end position="135"/>
    </location>
</feature>
<dbReference type="SUPFAM" id="SSF50475">
    <property type="entry name" value="FMN-binding split barrel"/>
    <property type="match status" value="1"/>
</dbReference>
<accession>I1XM85</accession>
<dbReference type="EMBL" id="CP003390">
    <property type="protein sequence ID" value="AFI85504.1"/>
    <property type="molecule type" value="Genomic_DNA"/>
</dbReference>
<dbReference type="STRING" id="754476.Q7A_2718"/>
<dbReference type="InterPro" id="IPR011576">
    <property type="entry name" value="Pyridox_Oxase_N"/>
</dbReference>
<evidence type="ECO:0000259" key="1">
    <source>
        <dbReference type="Pfam" id="PF01243"/>
    </source>
</evidence>
<dbReference type="PANTHER" id="PTHR42815">
    <property type="entry name" value="FAD-BINDING, PUTATIVE (AFU_ORTHOLOGUE AFUA_6G07600)-RELATED"/>
    <property type="match status" value="1"/>
</dbReference>
<gene>
    <name evidence="2" type="ordered locus">Q7A_2718</name>
</gene>
<protein>
    <submittedName>
        <fullName evidence="2">Pyridoxamine 5'-phosphate oxidase</fullName>
    </submittedName>
</protein>
<dbReference type="Proteomes" id="UP000009144">
    <property type="component" value="Chromosome"/>
</dbReference>
<dbReference type="KEGG" id="mej:Q7A_2718"/>
<dbReference type="Pfam" id="PF01243">
    <property type="entry name" value="PNPOx_N"/>
    <property type="match status" value="1"/>
</dbReference>
<dbReference type="RefSeq" id="WP_014707865.1">
    <property type="nucleotide sequence ID" value="NC_017857.3"/>
</dbReference>
<reference evidence="2 3" key="1">
    <citation type="journal article" date="2012" name="J. Bacteriol.">
        <title>Complete genome sequences of Methylophaga sp. strain JAM1 and Methylophaga sp. strain JAM7.</title>
        <authorList>
            <person name="Villeneuve C."/>
            <person name="Martineau C."/>
            <person name="Mauffrey F."/>
            <person name="Villemur R."/>
        </authorList>
    </citation>
    <scope>NUCLEOTIDE SEQUENCE [LARGE SCALE GENOMIC DNA]</scope>
    <source>
        <strain evidence="2 3">JAM1</strain>
    </source>
</reference>